<dbReference type="GO" id="GO:0003723">
    <property type="term" value="F:RNA binding"/>
    <property type="evidence" value="ECO:0007669"/>
    <property type="project" value="InterPro"/>
</dbReference>
<accession>B7L3P3</accession>
<evidence type="ECO:0000313" key="1">
    <source>
        <dbReference type="EMBL" id="ACK86451.1"/>
    </source>
</evidence>
<dbReference type="GO" id="GO:0110001">
    <property type="term" value="C:toxin-antitoxin complex"/>
    <property type="evidence" value="ECO:0007669"/>
    <property type="project" value="InterPro"/>
</dbReference>
<dbReference type="GO" id="GO:0004519">
    <property type="term" value="F:endonuclease activity"/>
    <property type="evidence" value="ECO:0007669"/>
    <property type="project" value="InterPro"/>
</dbReference>
<proteinExistence type="predicted"/>
<evidence type="ECO:0008006" key="3">
    <source>
        <dbReference type="Google" id="ProtNLM"/>
    </source>
</evidence>
<evidence type="ECO:0000313" key="2">
    <source>
        <dbReference type="Proteomes" id="UP000002385"/>
    </source>
</evidence>
<keyword evidence="1" id="KW-0614">Plasmid</keyword>
<dbReference type="RefSeq" id="WP_012606435.1">
    <property type="nucleotide sequence ID" value="NC_011760.1"/>
</dbReference>
<name>B7L3P3_METC4</name>
<sequence>MPTNVISRKSLTDFWAIHPQAQGPLTAWYATVTKTEWTGPAHLKAAFGSADFVADNRVIFNVGGNNYRVVARFAYAYKTAQIKFVGTHAEYDLIDVVTVGNPNEKQERKRKGKG</sequence>
<dbReference type="Proteomes" id="UP000002385">
    <property type="component" value="Plasmid pCMU02"/>
</dbReference>
<gene>
    <name evidence="1" type="ordered locus">Mchl_5738</name>
</gene>
<reference evidence="1 2" key="1">
    <citation type="submission" date="2008-12" db="EMBL/GenBank/DDBJ databases">
        <title>Complete sequence of plasmid2 of Methylobacterium chloromethanicum CM4.</title>
        <authorList>
            <consortium name="US DOE Joint Genome Institute"/>
            <person name="Lucas S."/>
            <person name="Copeland A."/>
            <person name="Lapidus A."/>
            <person name="Glavina del Rio T."/>
            <person name="Dalin E."/>
            <person name="Tice H."/>
            <person name="Bruce D."/>
            <person name="Goodwin L."/>
            <person name="Pitluck S."/>
            <person name="Chertkov O."/>
            <person name="Brettin T."/>
            <person name="Detter J.C."/>
            <person name="Han C."/>
            <person name="Larimer F."/>
            <person name="Land M."/>
            <person name="Hauser L."/>
            <person name="Kyrpides N."/>
            <person name="Mikhailova N."/>
            <person name="Marx C."/>
            <person name="Richardson P."/>
        </authorList>
    </citation>
    <scope>NUCLEOTIDE SEQUENCE [LARGE SCALE GENOMIC DNA]</scope>
    <source>
        <strain evidence="2">CM4 / NCIMB 13688</strain>
        <plasmid evidence="1 2">pCMU02</plasmid>
    </source>
</reference>
<reference evidence="1 2" key="2">
    <citation type="journal article" date="2012" name="J. Bacteriol.">
        <title>Complete genome sequences of six strains of the genus Methylobacterium.</title>
        <authorList>
            <person name="Marx C.J."/>
            <person name="Bringel F."/>
            <person name="Chistoserdova L."/>
            <person name="Moulin L."/>
            <person name="Farhan Ul Haque M."/>
            <person name="Fleischman D.E."/>
            <person name="Gruffaz C."/>
            <person name="Jourand P."/>
            <person name="Knief C."/>
            <person name="Lee M.C."/>
            <person name="Muller E.E."/>
            <person name="Nadalig T."/>
            <person name="Peyraud R."/>
            <person name="Roselli S."/>
            <person name="Russ L."/>
            <person name="Goodwin L.A."/>
            <person name="Ivanova N."/>
            <person name="Kyrpides N."/>
            <person name="Lajus A."/>
            <person name="Land M.L."/>
            <person name="Medigue C."/>
            <person name="Mikhailova N."/>
            <person name="Nolan M."/>
            <person name="Woyke T."/>
            <person name="Stolyar S."/>
            <person name="Vorholt J.A."/>
            <person name="Vuilleumier S."/>
        </authorList>
    </citation>
    <scope>NUCLEOTIDE SEQUENCE [LARGE SCALE GENOMIC DNA]</scope>
    <source>
        <strain evidence="2">CM4 / NCIMB 13688</strain>
        <plasmid evidence="1 2">pCMU02</plasmid>
    </source>
</reference>
<dbReference type="Pfam" id="PF09907">
    <property type="entry name" value="HigB_toxin"/>
    <property type="match status" value="1"/>
</dbReference>
<dbReference type="KEGG" id="mch:Mchl_5738"/>
<dbReference type="InterPro" id="IPR018669">
    <property type="entry name" value="Toxin_HigB"/>
</dbReference>
<geneLocation type="plasmid" evidence="1 2">
    <name>pCMU02</name>
</geneLocation>
<organism evidence="1 2">
    <name type="scientific">Methylorubrum extorquens (strain CM4 / NCIMB 13688)</name>
    <name type="common">Methylobacterium extorquens</name>
    <dbReference type="NCBI Taxonomy" id="440085"/>
    <lineage>
        <taxon>Bacteria</taxon>
        <taxon>Pseudomonadati</taxon>
        <taxon>Pseudomonadota</taxon>
        <taxon>Alphaproteobacteria</taxon>
        <taxon>Hyphomicrobiales</taxon>
        <taxon>Methylobacteriaceae</taxon>
        <taxon>Methylorubrum</taxon>
    </lineage>
</organism>
<protein>
    <recommendedName>
        <fullName evidence="3">Addiction module toxin RelE</fullName>
    </recommendedName>
</protein>
<dbReference type="AlphaFoldDB" id="B7L3P3"/>
<dbReference type="HOGENOM" id="CLU_153067_3_0_5"/>
<dbReference type="EMBL" id="CP001300">
    <property type="protein sequence ID" value="ACK86451.1"/>
    <property type="molecule type" value="Genomic_DNA"/>
</dbReference>